<organism evidence="1 2">
    <name type="scientific">Malus domestica</name>
    <name type="common">Apple</name>
    <name type="synonym">Pyrus malus</name>
    <dbReference type="NCBI Taxonomy" id="3750"/>
    <lineage>
        <taxon>Eukaryota</taxon>
        <taxon>Viridiplantae</taxon>
        <taxon>Streptophyta</taxon>
        <taxon>Embryophyta</taxon>
        <taxon>Tracheophyta</taxon>
        <taxon>Spermatophyta</taxon>
        <taxon>Magnoliopsida</taxon>
        <taxon>eudicotyledons</taxon>
        <taxon>Gunneridae</taxon>
        <taxon>Pentapetalae</taxon>
        <taxon>rosids</taxon>
        <taxon>fabids</taxon>
        <taxon>Rosales</taxon>
        <taxon>Rosaceae</taxon>
        <taxon>Amygdaloideae</taxon>
        <taxon>Maleae</taxon>
        <taxon>Malus</taxon>
    </lineage>
</organism>
<evidence type="ECO:0000313" key="2">
    <source>
        <dbReference type="Proteomes" id="UP000290289"/>
    </source>
</evidence>
<accession>A0A498JER6</accession>
<dbReference type="EMBL" id="RDQH01000334">
    <property type="protein sequence ID" value="RXH91851.1"/>
    <property type="molecule type" value="Genomic_DNA"/>
</dbReference>
<evidence type="ECO:0000313" key="1">
    <source>
        <dbReference type="EMBL" id="RXH91851.1"/>
    </source>
</evidence>
<protein>
    <submittedName>
        <fullName evidence="1">Uncharacterized protein</fullName>
    </submittedName>
</protein>
<proteinExistence type="predicted"/>
<comment type="caution">
    <text evidence="1">The sequence shown here is derived from an EMBL/GenBank/DDBJ whole genome shotgun (WGS) entry which is preliminary data.</text>
</comment>
<sequence length="147" mass="17382">MSQFLLQFHNLQNQQTPILTLHLLPHHFSLKAHHTRQTPHLSPPSSSRSIPHNSMQIQRLGWVSSVSVLSTYITSMFYHDHKSEKGSLIDAPMEYYGLYLLTLEFTWLIMCFSSTSNWVRVIKVLYLYHNWPTWYQFLTATFCHANW</sequence>
<dbReference type="STRING" id="3750.A0A498JER6"/>
<name>A0A498JER6_MALDO</name>
<keyword evidence="2" id="KW-1185">Reference proteome</keyword>
<dbReference type="Proteomes" id="UP000290289">
    <property type="component" value="Chromosome 8"/>
</dbReference>
<dbReference type="AlphaFoldDB" id="A0A498JER6"/>
<gene>
    <name evidence="1" type="ORF">DVH24_020874</name>
</gene>
<reference evidence="1 2" key="1">
    <citation type="submission" date="2018-10" db="EMBL/GenBank/DDBJ databases">
        <title>A high-quality apple genome assembly.</title>
        <authorList>
            <person name="Hu J."/>
        </authorList>
    </citation>
    <scope>NUCLEOTIDE SEQUENCE [LARGE SCALE GENOMIC DNA]</scope>
    <source>
        <strain evidence="2">cv. HFTH1</strain>
        <tissue evidence="1">Young leaf</tissue>
    </source>
</reference>